<proteinExistence type="predicted"/>
<name>A0AAN4Q1B7_PSESF</name>
<protein>
    <submittedName>
        <fullName evidence="1">Uncharacterized protein</fullName>
    </submittedName>
</protein>
<evidence type="ECO:0000313" key="2">
    <source>
        <dbReference type="Proteomes" id="UP000248291"/>
    </source>
</evidence>
<accession>A0AAN4Q1B7</accession>
<sequence length="59" mass="6627">MILAKDEMVDLFNELGSHGHVLWVISDTYYSREQVGLMLRKAGVTGAYRLLVSSVLSQK</sequence>
<reference evidence="1 2" key="1">
    <citation type="submission" date="2018-04" db="EMBL/GenBank/DDBJ databases">
        <title>Draft genome sequence of Pseudomonas syringae pv. actinidiae biovar 3 strains isolated from kiwifruit in Kagawa prefecture.</title>
        <authorList>
            <person name="Tabuchi M."/>
            <person name="Saito M."/>
            <person name="Fujiwara S."/>
            <person name="Sasa N."/>
            <person name="Akimitsu K."/>
            <person name="Gomi K."/>
            <person name="Konishi-Sugita S."/>
            <person name="Hamano K."/>
            <person name="Kataoka I."/>
        </authorList>
    </citation>
    <scope>NUCLEOTIDE SEQUENCE [LARGE SCALE GENOMIC DNA]</scope>
    <source>
        <strain evidence="1 2">MAFF212211</strain>
    </source>
</reference>
<evidence type="ECO:0000313" key="1">
    <source>
        <dbReference type="EMBL" id="GBH15418.1"/>
    </source>
</evidence>
<comment type="caution">
    <text evidence="1">The sequence shown here is derived from an EMBL/GenBank/DDBJ whole genome shotgun (WGS) entry which is preliminary data.</text>
</comment>
<organism evidence="1 2">
    <name type="scientific">Pseudomonas syringae pv. actinidiae</name>
    <dbReference type="NCBI Taxonomy" id="103796"/>
    <lineage>
        <taxon>Bacteria</taxon>
        <taxon>Pseudomonadati</taxon>
        <taxon>Pseudomonadota</taxon>
        <taxon>Gammaproteobacteria</taxon>
        <taxon>Pseudomonadales</taxon>
        <taxon>Pseudomonadaceae</taxon>
        <taxon>Pseudomonas</taxon>
        <taxon>Pseudomonas syringae</taxon>
    </lineage>
</organism>
<dbReference type="AlphaFoldDB" id="A0AAN4Q1B7"/>
<dbReference type="Proteomes" id="UP000248291">
    <property type="component" value="Unassembled WGS sequence"/>
</dbReference>
<dbReference type="EMBL" id="BGKA01000050">
    <property type="protein sequence ID" value="GBH15418.1"/>
    <property type="molecule type" value="Genomic_DNA"/>
</dbReference>
<gene>
    <name evidence="1" type="ORF">KPSA3_01344</name>
</gene>